<keyword evidence="7" id="KW-1185">Reference proteome</keyword>
<dbReference type="SMART" id="SM00564">
    <property type="entry name" value="PQQ"/>
    <property type="match status" value="6"/>
</dbReference>
<dbReference type="PROSITE" id="PS51257">
    <property type="entry name" value="PROKAR_LIPOPROTEIN"/>
    <property type="match status" value="1"/>
</dbReference>
<evidence type="ECO:0000256" key="4">
    <source>
        <dbReference type="HAMAP-Rule" id="MF_00923"/>
    </source>
</evidence>
<dbReference type="HAMAP" id="MF_00923">
    <property type="entry name" value="OM_assembly_BamB"/>
    <property type="match status" value="1"/>
</dbReference>
<dbReference type="NCBIfam" id="NF008351">
    <property type="entry name" value="PRK11138.1"/>
    <property type="match status" value="1"/>
</dbReference>
<dbReference type="GO" id="GO:0043165">
    <property type="term" value="P:Gram-negative-bacterium-type cell outer membrane assembly"/>
    <property type="evidence" value="ECO:0007669"/>
    <property type="project" value="UniProtKB-UniRule"/>
</dbReference>
<keyword evidence="2 4" id="KW-0472">Membrane</keyword>
<gene>
    <name evidence="4 6" type="primary">bamB</name>
    <name evidence="6" type="ORF">GCM10007391_20150</name>
</gene>
<dbReference type="NCBIfam" id="TIGR03300">
    <property type="entry name" value="assembly_YfgL"/>
    <property type="match status" value="1"/>
</dbReference>
<dbReference type="PANTHER" id="PTHR34512:SF30">
    <property type="entry name" value="OUTER MEMBRANE PROTEIN ASSEMBLY FACTOR BAMB"/>
    <property type="match status" value="1"/>
</dbReference>
<dbReference type="GO" id="GO:0009279">
    <property type="term" value="C:cell outer membrane"/>
    <property type="evidence" value="ECO:0007669"/>
    <property type="project" value="UniProtKB-SubCell"/>
</dbReference>
<evidence type="ECO:0000256" key="2">
    <source>
        <dbReference type="ARBA" id="ARBA00023136"/>
    </source>
</evidence>
<comment type="function">
    <text evidence="4">Part of the outer membrane protein assembly complex, which is involved in assembly and insertion of beta-barrel proteins into the outer membrane.</text>
</comment>
<dbReference type="InterPro" id="IPR002372">
    <property type="entry name" value="PQQ_rpt_dom"/>
</dbReference>
<evidence type="ECO:0000259" key="5">
    <source>
        <dbReference type="Pfam" id="PF13360"/>
    </source>
</evidence>
<keyword evidence="1 4" id="KW-0732">Signal</keyword>
<comment type="similarity">
    <text evidence="4">Belongs to the BamB family.</text>
</comment>
<evidence type="ECO:0000313" key="7">
    <source>
        <dbReference type="Proteomes" id="UP000631300"/>
    </source>
</evidence>
<dbReference type="AlphaFoldDB" id="A0A918JLZ9"/>
<reference evidence="6" key="2">
    <citation type="submission" date="2020-09" db="EMBL/GenBank/DDBJ databases">
        <authorList>
            <person name="Sun Q."/>
            <person name="Kim S."/>
        </authorList>
    </citation>
    <scope>NUCLEOTIDE SEQUENCE</scope>
    <source>
        <strain evidence="6">KCTC 22164</strain>
    </source>
</reference>
<dbReference type="InterPro" id="IPR017687">
    <property type="entry name" value="BamB"/>
</dbReference>
<keyword evidence="4" id="KW-0564">Palmitate</keyword>
<dbReference type="Proteomes" id="UP000631300">
    <property type="component" value="Unassembled WGS sequence"/>
</dbReference>
<comment type="caution">
    <text evidence="6">The sequence shown here is derived from an EMBL/GenBank/DDBJ whole genome shotgun (WGS) entry which is preliminary data.</text>
</comment>
<comment type="subcellular location">
    <subcellularLocation>
        <location evidence="4">Cell outer membrane</location>
        <topology evidence="4">Lipid-anchor</topology>
    </subcellularLocation>
</comment>
<protein>
    <recommendedName>
        <fullName evidence="4">Outer membrane protein assembly factor BamB</fullName>
    </recommendedName>
</protein>
<feature type="domain" description="Pyrrolo-quinoline quinone repeat" evidence="5">
    <location>
        <begin position="123"/>
        <end position="340"/>
    </location>
</feature>
<name>A0A918JLZ9_9ALTE</name>
<comment type="subunit">
    <text evidence="4">Part of the Bam complex.</text>
</comment>
<dbReference type="InterPro" id="IPR015943">
    <property type="entry name" value="WD40/YVTN_repeat-like_dom_sf"/>
</dbReference>
<evidence type="ECO:0000313" key="6">
    <source>
        <dbReference type="EMBL" id="GGW86438.1"/>
    </source>
</evidence>
<keyword evidence="4" id="KW-0449">Lipoprotein</keyword>
<dbReference type="InterPro" id="IPR018391">
    <property type="entry name" value="PQQ_b-propeller_rpt"/>
</dbReference>
<dbReference type="RefSeq" id="WP_189406073.1">
    <property type="nucleotide sequence ID" value="NZ_BMXP01000004.1"/>
</dbReference>
<dbReference type="EMBL" id="BMXP01000004">
    <property type="protein sequence ID" value="GGW86438.1"/>
    <property type="molecule type" value="Genomic_DNA"/>
</dbReference>
<dbReference type="Pfam" id="PF13360">
    <property type="entry name" value="PQQ_2"/>
    <property type="match status" value="1"/>
</dbReference>
<dbReference type="SUPFAM" id="SSF50998">
    <property type="entry name" value="Quinoprotein alcohol dehydrogenase-like"/>
    <property type="match status" value="1"/>
</dbReference>
<dbReference type="PANTHER" id="PTHR34512">
    <property type="entry name" value="CELL SURFACE PROTEIN"/>
    <property type="match status" value="1"/>
</dbReference>
<dbReference type="InterPro" id="IPR011047">
    <property type="entry name" value="Quinoprotein_ADH-like_sf"/>
</dbReference>
<sequence length="418" mass="44966">MFHTTRGRNGQCARALSLALLMSVTLTGCSTVEGWFTDEEELEIRRLKPIEQQFEPSVRWDTDIGDGVDYYFSRLRPVYADDTLFVADRHGDVKALDPKNGEEKWERNFAVYRDEGMMSAVSKLWSSGESARIAGMAHGDGKLFIGSENGLVMALDAESGETLWTAIVPGEVLAAPALGEGILVVNTGAGSLFGFDAESGEQLWVSEGETPPLTLRGISAPVIVSGGALLGTATGKLQVNILGSGAVAWETAIGKPAGATELERIVDVDTTPLLFGGIAYTISYSGTLAAVELRSGRIIWKREYGAYRDISREGNALFVVDNKSNIYALDRRNGIELWSQGSLKGRSVTAAEPVGDYVVVGDNWGFVHWLDADSGKIVARLDIGGDDEDEAVYVAPLNVNGDLIIVTRDGEVVSVRTP</sequence>
<keyword evidence="3 4" id="KW-0998">Cell outer membrane</keyword>
<dbReference type="Gene3D" id="2.130.10.10">
    <property type="entry name" value="YVTN repeat-like/Quinoprotein amine dehydrogenase"/>
    <property type="match status" value="1"/>
</dbReference>
<evidence type="ECO:0000256" key="3">
    <source>
        <dbReference type="ARBA" id="ARBA00023237"/>
    </source>
</evidence>
<dbReference type="GO" id="GO:0051205">
    <property type="term" value="P:protein insertion into membrane"/>
    <property type="evidence" value="ECO:0007669"/>
    <property type="project" value="UniProtKB-UniRule"/>
</dbReference>
<reference evidence="6" key="1">
    <citation type="journal article" date="2014" name="Int. J. Syst. Evol. Microbiol.">
        <title>Complete genome sequence of Corynebacterium casei LMG S-19264T (=DSM 44701T), isolated from a smear-ripened cheese.</title>
        <authorList>
            <consortium name="US DOE Joint Genome Institute (JGI-PGF)"/>
            <person name="Walter F."/>
            <person name="Albersmeier A."/>
            <person name="Kalinowski J."/>
            <person name="Ruckert C."/>
        </authorList>
    </citation>
    <scope>NUCLEOTIDE SEQUENCE</scope>
    <source>
        <strain evidence="6">KCTC 22164</strain>
    </source>
</reference>
<organism evidence="6 7">
    <name type="scientific">Alteromonas halophila</name>
    <dbReference type="NCBI Taxonomy" id="516698"/>
    <lineage>
        <taxon>Bacteria</taxon>
        <taxon>Pseudomonadati</taxon>
        <taxon>Pseudomonadota</taxon>
        <taxon>Gammaproteobacteria</taxon>
        <taxon>Alteromonadales</taxon>
        <taxon>Alteromonadaceae</taxon>
        <taxon>Alteromonas/Salinimonas group</taxon>
        <taxon>Alteromonas</taxon>
    </lineage>
</organism>
<proteinExistence type="inferred from homology"/>
<evidence type="ECO:0000256" key="1">
    <source>
        <dbReference type="ARBA" id="ARBA00022729"/>
    </source>
</evidence>
<accession>A0A918JLZ9</accession>